<keyword evidence="5" id="KW-1185">Reference proteome</keyword>
<keyword evidence="2" id="KW-0067">ATP-binding</keyword>
<dbReference type="SUPFAM" id="SSF52540">
    <property type="entry name" value="P-loop containing nucleoside triphosphate hydrolases"/>
    <property type="match status" value="1"/>
</dbReference>
<evidence type="ECO:0000313" key="4">
    <source>
        <dbReference type="EMBL" id="QDT66765.1"/>
    </source>
</evidence>
<dbReference type="GO" id="GO:0009898">
    <property type="term" value="C:cytoplasmic side of plasma membrane"/>
    <property type="evidence" value="ECO:0007669"/>
    <property type="project" value="TreeGrafter"/>
</dbReference>
<evidence type="ECO:0000313" key="5">
    <source>
        <dbReference type="Proteomes" id="UP000319976"/>
    </source>
</evidence>
<dbReference type="GO" id="GO:0005524">
    <property type="term" value="F:ATP binding"/>
    <property type="evidence" value="ECO:0007669"/>
    <property type="project" value="UniProtKB-KW"/>
</dbReference>
<reference evidence="4 5" key="1">
    <citation type="submission" date="2019-02" db="EMBL/GenBank/DDBJ databases">
        <title>Deep-cultivation of Planctomycetes and their phenomic and genomic characterization uncovers novel biology.</title>
        <authorList>
            <person name="Wiegand S."/>
            <person name="Jogler M."/>
            <person name="Boedeker C."/>
            <person name="Pinto D."/>
            <person name="Vollmers J."/>
            <person name="Rivas-Marin E."/>
            <person name="Kohn T."/>
            <person name="Peeters S.H."/>
            <person name="Heuer A."/>
            <person name="Rast P."/>
            <person name="Oberbeckmann S."/>
            <person name="Bunk B."/>
            <person name="Jeske O."/>
            <person name="Meyerdierks A."/>
            <person name="Storesund J.E."/>
            <person name="Kallscheuer N."/>
            <person name="Luecker S."/>
            <person name="Lage O.M."/>
            <person name="Pohl T."/>
            <person name="Merkel B.J."/>
            <person name="Hornburger P."/>
            <person name="Mueller R.-W."/>
            <person name="Bruemmer F."/>
            <person name="Labrenz M."/>
            <person name="Spormann A.M."/>
            <person name="Op den Camp H."/>
            <person name="Overmann J."/>
            <person name="Amann R."/>
            <person name="Jetten M.S.M."/>
            <person name="Mascher T."/>
            <person name="Medema M.H."/>
            <person name="Devos D.P."/>
            <person name="Kaster A.-K."/>
            <person name="Ovreas L."/>
            <person name="Rohde M."/>
            <person name="Galperin M.Y."/>
            <person name="Jogler C."/>
        </authorList>
    </citation>
    <scope>NUCLEOTIDE SEQUENCE [LARGE SCALE GENOMIC DNA]</scope>
    <source>
        <strain evidence="4 5">V22</strain>
    </source>
</reference>
<dbReference type="AlphaFoldDB" id="A0A517TEI0"/>
<gene>
    <name evidence="4" type="primary">ylxH_2</name>
    <name evidence="4" type="ORF">V22_40360</name>
</gene>
<dbReference type="InterPro" id="IPR027417">
    <property type="entry name" value="P-loop_NTPase"/>
</dbReference>
<name>A0A517TEI0_9PLAN</name>
<dbReference type="OrthoDB" id="9816297at2"/>
<sequence>MDQATTLRDRMTDTQSEVVIDSSVRRAQVIAVTSGKGGVGKSNLVLNLAIALTRLKHRVCVLDANPGHGNIDLLCGENGYWNLSHYLSGAKSLDEISINGPEGLKIIPGVSAYHDFVNVPEEVQEKLVAALDELSSEYDFMLVDAGTGLHAEAKAILSEADRILLVSSPEPTSVADTYAMLKSLSGLSHSSVSLVINQSESPERAAKTVKRLEETARSFLQFDVNEHWVVPEDTAVKRAVQQQSPFLVNAPRCPASRAVQTIAERLLADAVRPQKTASQFWRAVLPVSSSRWAKSNSPTMTPEVVEAQA</sequence>
<proteinExistence type="predicted"/>
<dbReference type="InterPro" id="IPR025669">
    <property type="entry name" value="AAA_dom"/>
</dbReference>
<dbReference type="Proteomes" id="UP000319976">
    <property type="component" value="Chromosome"/>
</dbReference>
<dbReference type="GO" id="GO:0005829">
    <property type="term" value="C:cytosol"/>
    <property type="evidence" value="ECO:0007669"/>
    <property type="project" value="TreeGrafter"/>
</dbReference>
<dbReference type="InterPro" id="IPR025501">
    <property type="entry name" value="MinD_FleN"/>
</dbReference>
<evidence type="ECO:0000259" key="3">
    <source>
        <dbReference type="Pfam" id="PF13614"/>
    </source>
</evidence>
<dbReference type="GO" id="GO:0016887">
    <property type="term" value="F:ATP hydrolysis activity"/>
    <property type="evidence" value="ECO:0007669"/>
    <property type="project" value="TreeGrafter"/>
</dbReference>
<dbReference type="PIRSF" id="PIRSF003092">
    <property type="entry name" value="MinD"/>
    <property type="match status" value="1"/>
</dbReference>
<evidence type="ECO:0000256" key="2">
    <source>
        <dbReference type="ARBA" id="ARBA00022840"/>
    </source>
</evidence>
<dbReference type="KEGG" id="chya:V22_40360"/>
<dbReference type="RefSeq" id="WP_145266154.1">
    <property type="nucleotide sequence ID" value="NZ_CP036316.1"/>
</dbReference>
<organism evidence="4 5">
    <name type="scientific">Calycomorphotria hydatis</name>
    <dbReference type="NCBI Taxonomy" id="2528027"/>
    <lineage>
        <taxon>Bacteria</taxon>
        <taxon>Pseudomonadati</taxon>
        <taxon>Planctomycetota</taxon>
        <taxon>Planctomycetia</taxon>
        <taxon>Planctomycetales</taxon>
        <taxon>Planctomycetaceae</taxon>
        <taxon>Calycomorphotria</taxon>
    </lineage>
</organism>
<dbReference type="GO" id="GO:0051782">
    <property type="term" value="P:negative regulation of cell division"/>
    <property type="evidence" value="ECO:0007669"/>
    <property type="project" value="TreeGrafter"/>
</dbReference>
<keyword evidence="1" id="KW-0547">Nucleotide-binding</keyword>
<protein>
    <submittedName>
        <fullName evidence="4">Flagellum site-determining protein YlxH</fullName>
    </submittedName>
</protein>
<dbReference type="PANTHER" id="PTHR43384:SF4">
    <property type="entry name" value="CELLULOSE BIOSYNTHESIS PROTEIN BCSQ-RELATED"/>
    <property type="match status" value="1"/>
</dbReference>
<evidence type="ECO:0000256" key="1">
    <source>
        <dbReference type="ARBA" id="ARBA00022741"/>
    </source>
</evidence>
<feature type="domain" description="AAA" evidence="3">
    <location>
        <begin position="28"/>
        <end position="184"/>
    </location>
</feature>
<dbReference type="Pfam" id="PF13614">
    <property type="entry name" value="AAA_31"/>
    <property type="match status" value="1"/>
</dbReference>
<dbReference type="Gene3D" id="3.40.50.300">
    <property type="entry name" value="P-loop containing nucleotide triphosphate hydrolases"/>
    <property type="match status" value="1"/>
</dbReference>
<accession>A0A517TEI0</accession>
<dbReference type="PANTHER" id="PTHR43384">
    <property type="entry name" value="SEPTUM SITE-DETERMINING PROTEIN MIND HOMOLOG, CHLOROPLASTIC-RELATED"/>
    <property type="match status" value="1"/>
</dbReference>
<dbReference type="InterPro" id="IPR050625">
    <property type="entry name" value="ParA/MinD_ATPase"/>
</dbReference>
<dbReference type="EMBL" id="CP036316">
    <property type="protein sequence ID" value="QDT66765.1"/>
    <property type="molecule type" value="Genomic_DNA"/>
</dbReference>